<name>A0AAW2ZGJ3_9EUKA</name>
<keyword evidence="1" id="KW-0067">ATP-binding</keyword>
<dbReference type="GO" id="GO:0046872">
    <property type="term" value="F:metal ion binding"/>
    <property type="evidence" value="ECO:0007669"/>
    <property type="project" value="InterPro"/>
</dbReference>
<evidence type="ECO:0000259" key="2">
    <source>
        <dbReference type="PROSITE" id="PS50975"/>
    </source>
</evidence>
<organism evidence="3 4">
    <name type="scientific">Acrasis kona</name>
    <dbReference type="NCBI Taxonomy" id="1008807"/>
    <lineage>
        <taxon>Eukaryota</taxon>
        <taxon>Discoba</taxon>
        <taxon>Heterolobosea</taxon>
        <taxon>Tetramitia</taxon>
        <taxon>Eutetramitia</taxon>
        <taxon>Acrasidae</taxon>
        <taxon>Acrasis</taxon>
    </lineage>
</organism>
<evidence type="ECO:0000256" key="1">
    <source>
        <dbReference type="PROSITE-ProRule" id="PRU00409"/>
    </source>
</evidence>
<dbReference type="SUPFAM" id="SSF56059">
    <property type="entry name" value="Glutathione synthetase ATP-binding domain-like"/>
    <property type="match status" value="1"/>
</dbReference>
<keyword evidence="4" id="KW-1185">Reference proteome</keyword>
<dbReference type="EMBL" id="JAOPGA020001371">
    <property type="protein sequence ID" value="KAL0487747.1"/>
    <property type="molecule type" value="Genomic_DNA"/>
</dbReference>
<accession>A0AAW2ZGJ3</accession>
<dbReference type="PROSITE" id="PS50975">
    <property type="entry name" value="ATP_GRASP"/>
    <property type="match status" value="1"/>
</dbReference>
<evidence type="ECO:0000313" key="3">
    <source>
        <dbReference type="EMBL" id="KAL0487747.1"/>
    </source>
</evidence>
<comment type="caution">
    <text evidence="3">The sequence shown here is derived from an EMBL/GenBank/DDBJ whole genome shotgun (WGS) entry which is preliminary data.</text>
</comment>
<evidence type="ECO:0000313" key="4">
    <source>
        <dbReference type="Proteomes" id="UP001431209"/>
    </source>
</evidence>
<gene>
    <name evidence="3" type="ORF">AKO1_000132</name>
</gene>
<dbReference type="GO" id="GO:0005524">
    <property type="term" value="F:ATP binding"/>
    <property type="evidence" value="ECO:0007669"/>
    <property type="project" value="UniProtKB-UniRule"/>
</dbReference>
<keyword evidence="1" id="KW-0547">Nucleotide-binding</keyword>
<proteinExistence type="predicted"/>
<dbReference type="InterPro" id="IPR011761">
    <property type="entry name" value="ATP-grasp"/>
</dbReference>
<reference evidence="3 4" key="1">
    <citation type="submission" date="2024-03" db="EMBL/GenBank/DDBJ databases">
        <title>The Acrasis kona genome and developmental transcriptomes reveal deep origins of eukaryotic multicellular pathways.</title>
        <authorList>
            <person name="Sheikh S."/>
            <person name="Fu C.-J."/>
            <person name="Brown M.W."/>
            <person name="Baldauf S.L."/>
        </authorList>
    </citation>
    <scope>NUCLEOTIDE SEQUENCE [LARGE SCALE GENOMIC DNA]</scope>
    <source>
        <strain evidence="3 4">ATCC MYA-3509</strain>
    </source>
</reference>
<dbReference type="AlphaFoldDB" id="A0AAW2ZGJ3"/>
<sequence length="316" mass="35771">MRTETVPTIYVIHENDDWMVPLRSAFKTIGVNFVEWHFGNGDTFDFSSIPPQGVFYNRMSASSHTRSHRYAAEHTHAVLEWLELNQRRVVNNSRALALETAVGSYDNAKHETSKSKITKQAQSIFGGDKPFITKHNRSGKGLGVHLFKDVKDLESYLDSDAITVTDEERPVDGVLLLQEYITAPKPEINRAEFINGELTYIVTIDTSNGFELCPADQCQIRTKPMFVIRKNDQFLEDEQVLATKIKKFLIENGIEIAGVEYIRDSQTNELLVYDVNTNTNYNPSAEKVAGEANMMKIAKFLKSELDLLSVEDVEAD</sequence>
<dbReference type="Proteomes" id="UP001431209">
    <property type="component" value="Unassembled WGS sequence"/>
</dbReference>
<protein>
    <submittedName>
        <fullName evidence="3">GshAB</fullName>
    </submittedName>
</protein>
<feature type="domain" description="ATP-grasp" evidence="2">
    <location>
        <begin position="94"/>
        <end position="302"/>
    </location>
</feature>